<sequence>MPGTASLREQLRLLRELGDAGFLLQVLPRSAAQGARQDGLEPNPSHLLLRDPFAVRLRFPVFSGDGCCGGGTGGGGRGGDAGEQVQPVQEARGSHGVQLQVRDGVLRRPPVPGAAQLRVRFQEHGERTDRQGQSGRQGGEAPQDLTDVSKRVKKMI</sequence>
<proteinExistence type="predicted"/>
<dbReference type="EMBL" id="CAMGYJ010000009">
    <property type="protein sequence ID" value="CAI0544273.1"/>
    <property type="molecule type" value="Genomic_DNA"/>
</dbReference>
<evidence type="ECO:0000256" key="1">
    <source>
        <dbReference type="SAM" id="MobiDB-lite"/>
    </source>
</evidence>
<feature type="compositionally biased region" description="Basic and acidic residues" evidence="1">
    <location>
        <begin position="120"/>
        <end position="130"/>
    </location>
</feature>
<dbReference type="AlphaFoldDB" id="A0AAV0QJ89"/>
<protein>
    <submittedName>
        <fullName evidence="2">Uncharacterized protein</fullName>
    </submittedName>
</protein>
<accession>A0AAV0QJ89</accession>
<reference evidence="2" key="1">
    <citation type="submission" date="2022-08" db="EMBL/GenBank/DDBJ databases">
        <authorList>
            <person name="Gutierrez-Valencia J."/>
        </authorList>
    </citation>
    <scope>NUCLEOTIDE SEQUENCE</scope>
</reference>
<comment type="caution">
    <text evidence="2">The sequence shown here is derived from an EMBL/GenBank/DDBJ whole genome shotgun (WGS) entry which is preliminary data.</text>
</comment>
<organism evidence="2 3">
    <name type="scientific">Linum tenue</name>
    <dbReference type="NCBI Taxonomy" id="586396"/>
    <lineage>
        <taxon>Eukaryota</taxon>
        <taxon>Viridiplantae</taxon>
        <taxon>Streptophyta</taxon>
        <taxon>Embryophyta</taxon>
        <taxon>Tracheophyta</taxon>
        <taxon>Spermatophyta</taxon>
        <taxon>Magnoliopsida</taxon>
        <taxon>eudicotyledons</taxon>
        <taxon>Gunneridae</taxon>
        <taxon>Pentapetalae</taxon>
        <taxon>rosids</taxon>
        <taxon>fabids</taxon>
        <taxon>Malpighiales</taxon>
        <taxon>Linaceae</taxon>
        <taxon>Linum</taxon>
    </lineage>
</organism>
<evidence type="ECO:0000313" key="3">
    <source>
        <dbReference type="Proteomes" id="UP001154282"/>
    </source>
</evidence>
<dbReference type="Proteomes" id="UP001154282">
    <property type="component" value="Unassembled WGS sequence"/>
</dbReference>
<keyword evidence="3" id="KW-1185">Reference proteome</keyword>
<feature type="region of interest" description="Disordered" evidence="1">
    <location>
        <begin position="68"/>
        <end position="156"/>
    </location>
</feature>
<feature type="compositionally biased region" description="Gly residues" evidence="1">
    <location>
        <begin position="68"/>
        <end position="81"/>
    </location>
</feature>
<gene>
    <name evidence="2" type="ORF">LITE_LOCUS43130</name>
</gene>
<name>A0AAV0QJ89_9ROSI</name>
<evidence type="ECO:0000313" key="2">
    <source>
        <dbReference type="EMBL" id="CAI0544273.1"/>
    </source>
</evidence>